<feature type="compositionally biased region" description="Acidic residues" evidence="5">
    <location>
        <begin position="38"/>
        <end position="55"/>
    </location>
</feature>
<feature type="compositionally biased region" description="Basic and acidic residues" evidence="5">
    <location>
        <begin position="967"/>
        <end position="976"/>
    </location>
</feature>
<accession>A0AAJ0B4V2</accession>
<name>A0AAJ0B4V2_9PEZI</name>
<sequence>MNRKFDWKEQGLDRARFEALTKLLRLRHQGQVEPPTQFEDDGEQDDDAQGPDEMDCSSVKASPPTDLEAGRLRRRFLDRLAELIADQKGGRHVAATAMSVAPDRVKVTVAKNDKFRATDMEFLERVQSLLRQIATSTHDGGSKDALWAELRYQQDLDTPSRHAQPVPPALDSELGNLCVLVFGHHPSTASRNDALVTRAHAVYKMFSSGDFEDLDIPAGASLRTALGYLGRPRTSFHALVAAAEKLEGFANIEITALAERKADGARAKKAASAASEPWSVARIFRQLGQPLTDGQVQSLLGSNGKKAKWTRAKVCQEFDKLRSPTWEVHAEMKLLQHCIVAAPSGERMVPYFGCSKRSCFLCWSFLDIFQGFKTRGCHGKLYNLWGLPGFEGCGPEEMSKIVDTVRALEALLTTEILQGTAGALPLAKESTIGPSSTHTTMPTYERPGLTDTVLRYLDNQRLDALFQATERGTEDVAEDTATVSSVDKEIETSTETHGGHCGNLDCEKRTTRRCSRCHGGWYCSLSCEEADIYSHKFVCSRGAITTADILQRDCYADNLPEDPQVREDFGFTRCRNKTEESHLCGLYQGIFKVFDVTAAEMHSWRMEGILTGKIIETFSAYPEGSRGGYYPWFLRNRHVLDESHRVVRDEDDPELHVQRMIANARPYLSPSDQSTPVECLIPWAKQNCFIFLAVLLSSAHPPPTMPNLDLWYDFGFAVCPSPQSESSLANFYTQLLFGNRPIRDYYASLGSTHFMPADFPTCSFEQFWKAWEAGTLMDLFDTYGNHDGRAAYGESIDFQFPDLREFLSYPGGAERDQRFPRPSVWRLRQFLAVEGANVLSLAPSISRAAIEYGFDAGLNARTRLDLHAFYKRIFLQGVRTAEVDWALRVGRLHEMADQWYGEPVNERVRAVLRAVSEARRTVSGDVEDGSSGEHDTRDMSRIQYECDEGEGSDEEGFYPALEHLGGEDEITGREQSEPLGNETRGWCTIQ</sequence>
<keyword evidence="3" id="KW-0862">Zinc</keyword>
<dbReference type="SUPFAM" id="SSF144232">
    <property type="entry name" value="HIT/MYND zinc finger-like"/>
    <property type="match status" value="1"/>
</dbReference>
<feature type="region of interest" description="Disordered" evidence="5">
    <location>
        <begin position="28"/>
        <end position="67"/>
    </location>
</feature>
<dbReference type="Gene3D" id="6.10.140.2220">
    <property type="match status" value="1"/>
</dbReference>
<reference evidence="7" key="1">
    <citation type="submission" date="2023-06" db="EMBL/GenBank/DDBJ databases">
        <title>Genome-scale phylogeny and comparative genomics of the fungal order Sordariales.</title>
        <authorList>
            <consortium name="Lawrence Berkeley National Laboratory"/>
            <person name="Hensen N."/>
            <person name="Bonometti L."/>
            <person name="Westerberg I."/>
            <person name="Brannstrom I.O."/>
            <person name="Guillou S."/>
            <person name="Cros-Aarteil S."/>
            <person name="Calhoun S."/>
            <person name="Haridas S."/>
            <person name="Kuo A."/>
            <person name="Mondo S."/>
            <person name="Pangilinan J."/>
            <person name="Riley R."/>
            <person name="Labutti K."/>
            <person name="Andreopoulos B."/>
            <person name="Lipzen A."/>
            <person name="Chen C."/>
            <person name="Yanf M."/>
            <person name="Daum C."/>
            <person name="Ng V."/>
            <person name="Clum A."/>
            <person name="Steindorff A."/>
            <person name="Ohm R."/>
            <person name="Martin F."/>
            <person name="Silar P."/>
            <person name="Natvig D."/>
            <person name="Lalanne C."/>
            <person name="Gautier V."/>
            <person name="Ament-Velasquez S.L."/>
            <person name="Kruys A."/>
            <person name="Hutchinson M.I."/>
            <person name="Powell A.J."/>
            <person name="Barry K."/>
            <person name="Miller A.N."/>
            <person name="Grigoriev I.V."/>
            <person name="Debuchy R."/>
            <person name="Gladieux P."/>
            <person name="Thoren M.H."/>
            <person name="Johannesson H."/>
        </authorList>
    </citation>
    <scope>NUCLEOTIDE SEQUENCE</scope>
    <source>
        <strain evidence="7">PSN4</strain>
    </source>
</reference>
<gene>
    <name evidence="7" type="ORF">QBC47DRAFT_355084</name>
</gene>
<evidence type="ECO:0000256" key="4">
    <source>
        <dbReference type="PROSITE-ProRule" id="PRU00134"/>
    </source>
</evidence>
<evidence type="ECO:0000256" key="5">
    <source>
        <dbReference type="SAM" id="MobiDB-lite"/>
    </source>
</evidence>
<keyword evidence="2 4" id="KW-0863">Zinc-finger</keyword>
<feature type="domain" description="MYND-type" evidence="6">
    <location>
        <begin position="498"/>
        <end position="539"/>
    </location>
</feature>
<dbReference type="Proteomes" id="UP001239445">
    <property type="component" value="Unassembled WGS sequence"/>
</dbReference>
<protein>
    <recommendedName>
        <fullName evidence="6">MYND-type domain-containing protein</fullName>
    </recommendedName>
</protein>
<evidence type="ECO:0000256" key="3">
    <source>
        <dbReference type="ARBA" id="ARBA00022833"/>
    </source>
</evidence>
<proteinExistence type="predicted"/>
<evidence type="ECO:0000313" key="7">
    <source>
        <dbReference type="EMBL" id="KAK1749421.1"/>
    </source>
</evidence>
<organism evidence="7 8">
    <name type="scientific">Echria macrotheca</name>
    <dbReference type="NCBI Taxonomy" id="438768"/>
    <lineage>
        <taxon>Eukaryota</taxon>
        <taxon>Fungi</taxon>
        <taxon>Dikarya</taxon>
        <taxon>Ascomycota</taxon>
        <taxon>Pezizomycotina</taxon>
        <taxon>Sordariomycetes</taxon>
        <taxon>Sordariomycetidae</taxon>
        <taxon>Sordariales</taxon>
        <taxon>Schizotheciaceae</taxon>
        <taxon>Echria</taxon>
    </lineage>
</organism>
<feature type="region of interest" description="Disordered" evidence="5">
    <location>
        <begin position="967"/>
        <end position="990"/>
    </location>
</feature>
<dbReference type="InterPro" id="IPR027796">
    <property type="entry name" value="OTT_1508_deam-like"/>
</dbReference>
<keyword evidence="1" id="KW-0479">Metal-binding</keyword>
<dbReference type="PROSITE" id="PS50865">
    <property type="entry name" value="ZF_MYND_2"/>
    <property type="match status" value="1"/>
</dbReference>
<dbReference type="GO" id="GO:0008270">
    <property type="term" value="F:zinc ion binding"/>
    <property type="evidence" value="ECO:0007669"/>
    <property type="project" value="UniProtKB-KW"/>
</dbReference>
<dbReference type="InterPro" id="IPR002893">
    <property type="entry name" value="Znf_MYND"/>
</dbReference>
<dbReference type="EMBL" id="MU839859">
    <property type="protein sequence ID" value="KAK1749421.1"/>
    <property type="molecule type" value="Genomic_DNA"/>
</dbReference>
<evidence type="ECO:0000313" key="8">
    <source>
        <dbReference type="Proteomes" id="UP001239445"/>
    </source>
</evidence>
<dbReference type="AlphaFoldDB" id="A0AAJ0B4V2"/>
<dbReference type="Pfam" id="PF14441">
    <property type="entry name" value="OTT_1508_deam"/>
    <property type="match status" value="1"/>
</dbReference>
<evidence type="ECO:0000259" key="6">
    <source>
        <dbReference type="PROSITE" id="PS50865"/>
    </source>
</evidence>
<evidence type="ECO:0000256" key="1">
    <source>
        <dbReference type="ARBA" id="ARBA00022723"/>
    </source>
</evidence>
<dbReference type="Pfam" id="PF01753">
    <property type="entry name" value="zf-MYND"/>
    <property type="match status" value="1"/>
</dbReference>
<comment type="caution">
    <text evidence="7">The sequence shown here is derived from an EMBL/GenBank/DDBJ whole genome shotgun (WGS) entry which is preliminary data.</text>
</comment>
<keyword evidence="8" id="KW-1185">Reference proteome</keyword>
<evidence type="ECO:0000256" key="2">
    <source>
        <dbReference type="ARBA" id="ARBA00022771"/>
    </source>
</evidence>